<dbReference type="InterPro" id="IPR002523">
    <property type="entry name" value="MgTranspt_CorA/ZnTranspt_ZntB"/>
</dbReference>
<keyword evidence="4" id="KW-1003">Cell membrane</keyword>
<comment type="subcellular location">
    <subcellularLocation>
        <location evidence="1">Cell membrane</location>
        <topology evidence="1">Multi-pass membrane protein</topology>
    </subcellularLocation>
</comment>
<dbReference type="CDD" id="cd12830">
    <property type="entry name" value="MtCorA-like"/>
    <property type="match status" value="1"/>
</dbReference>
<keyword evidence="8" id="KW-0406">Ion transport</keyword>
<dbReference type="SUPFAM" id="SSF143865">
    <property type="entry name" value="CorA soluble domain-like"/>
    <property type="match status" value="1"/>
</dbReference>
<evidence type="ECO:0000313" key="13">
    <source>
        <dbReference type="EMBL" id="CAB4875381.1"/>
    </source>
</evidence>
<keyword evidence="6" id="KW-0460">Magnesium</keyword>
<feature type="transmembrane region" description="Helical" evidence="12">
    <location>
        <begin position="313"/>
        <end position="332"/>
    </location>
</feature>
<evidence type="ECO:0000256" key="5">
    <source>
        <dbReference type="ARBA" id="ARBA00022692"/>
    </source>
</evidence>
<evidence type="ECO:0000256" key="11">
    <source>
        <dbReference type="ARBA" id="ARBA00045497"/>
    </source>
</evidence>
<feature type="transmembrane region" description="Helical" evidence="12">
    <location>
        <begin position="344"/>
        <end position="364"/>
    </location>
</feature>
<evidence type="ECO:0000256" key="8">
    <source>
        <dbReference type="ARBA" id="ARBA00023065"/>
    </source>
</evidence>
<dbReference type="Gene3D" id="1.20.58.340">
    <property type="entry name" value="Magnesium transport protein CorA, transmembrane region"/>
    <property type="match status" value="2"/>
</dbReference>
<dbReference type="SUPFAM" id="SSF144083">
    <property type="entry name" value="Magnesium transport protein CorA, transmembrane region"/>
    <property type="match status" value="1"/>
</dbReference>
<organism evidence="13">
    <name type="scientific">freshwater metagenome</name>
    <dbReference type="NCBI Taxonomy" id="449393"/>
    <lineage>
        <taxon>unclassified sequences</taxon>
        <taxon>metagenomes</taxon>
        <taxon>ecological metagenomes</taxon>
    </lineage>
</organism>
<comment type="similarity">
    <text evidence="2">Belongs to the CorA metal ion transporter (MIT) (TC 1.A.35) family.</text>
</comment>
<dbReference type="InterPro" id="IPR045861">
    <property type="entry name" value="CorA_cytoplasmic_dom"/>
</dbReference>
<dbReference type="GO" id="GO:0000287">
    <property type="term" value="F:magnesium ion binding"/>
    <property type="evidence" value="ECO:0007669"/>
    <property type="project" value="TreeGrafter"/>
</dbReference>
<dbReference type="EMBL" id="CAFBLN010000049">
    <property type="protein sequence ID" value="CAB4875381.1"/>
    <property type="molecule type" value="Genomic_DNA"/>
</dbReference>
<reference evidence="13" key="1">
    <citation type="submission" date="2020-05" db="EMBL/GenBank/DDBJ databases">
        <authorList>
            <person name="Chiriac C."/>
            <person name="Salcher M."/>
            <person name="Ghai R."/>
            <person name="Kavagutti S V."/>
        </authorList>
    </citation>
    <scope>NUCLEOTIDE SEQUENCE</scope>
</reference>
<evidence type="ECO:0000256" key="4">
    <source>
        <dbReference type="ARBA" id="ARBA00022475"/>
    </source>
</evidence>
<evidence type="ECO:0000256" key="9">
    <source>
        <dbReference type="ARBA" id="ARBA00023136"/>
    </source>
</evidence>
<dbReference type="AlphaFoldDB" id="A0A6J7DXR5"/>
<gene>
    <name evidence="13" type="ORF">UFOPK3381_01047</name>
</gene>
<comment type="function">
    <text evidence="11">Mediates influx of magnesium ions. Alternates between open and closed states. Activated by low cytoplasmic Mg(2+) levels. Inactive when cytoplasmic Mg(2+) levels are high.</text>
</comment>
<dbReference type="FunFam" id="1.20.58.340:FF:000004">
    <property type="entry name" value="Magnesium transport protein CorA"/>
    <property type="match status" value="1"/>
</dbReference>
<evidence type="ECO:0000256" key="10">
    <source>
        <dbReference type="ARBA" id="ARBA00034269"/>
    </source>
</evidence>
<dbReference type="Gene3D" id="3.30.460.20">
    <property type="entry name" value="CorA soluble domain-like"/>
    <property type="match status" value="1"/>
</dbReference>
<name>A0A6J7DXR5_9ZZZZ</name>
<dbReference type="GO" id="GO:0015095">
    <property type="term" value="F:magnesium ion transmembrane transporter activity"/>
    <property type="evidence" value="ECO:0007669"/>
    <property type="project" value="TreeGrafter"/>
</dbReference>
<evidence type="ECO:0000256" key="1">
    <source>
        <dbReference type="ARBA" id="ARBA00004651"/>
    </source>
</evidence>
<proteinExistence type="inferred from homology"/>
<dbReference type="PANTHER" id="PTHR46494">
    <property type="entry name" value="CORA FAMILY METAL ION TRANSPORTER (EUROFUNG)"/>
    <property type="match status" value="1"/>
</dbReference>
<evidence type="ECO:0000256" key="6">
    <source>
        <dbReference type="ARBA" id="ARBA00022842"/>
    </source>
</evidence>
<evidence type="ECO:0000256" key="7">
    <source>
        <dbReference type="ARBA" id="ARBA00022989"/>
    </source>
</evidence>
<dbReference type="InterPro" id="IPR045863">
    <property type="entry name" value="CorA_TM1_TM2"/>
</dbReference>
<dbReference type="Pfam" id="PF01544">
    <property type="entry name" value="CorA"/>
    <property type="match status" value="1"/>
</dbReference>
<keyword evidence="9 12" id="KW-0472">Membrane</keyword>
<keyword evidence="3" id="KW-0813">Transport</keyword>
<evidence type="ECO:0000256" key="2">
    <source>
        <dbReference type="ARBA" id="ARBA00009765"/>
    </source>
</evidence>
<comment type="catalytic activity">
    <reaction evidence="10">
        <text>Mg(2+)(in) = Mg(2+)(out)</text>
        <dbReference type="Rhea" id="RHEA:29827"/>
        <dbReference type="ChEBI" id="CHEBI:18420"/>
    </reaction>
</comment>
<dbReference type="GO" id="GO:0050897">
    <property type="term" value="F:cobalt ion binding"/>
    <property type="evidence" value="ECO:0007669"/>
    <property type="project" value="TreeGrafter"/>
</dbReference>
<accession>A0A6J7DXR5</accession>
<sequence length="370" mass="42086">MTKRHRTDLAVVGSIPVTFHRCAAPEVRFVGMSLVNNRIYVDGVVVAEPTDLTQTREAMQQPGSMAWIGYLNPTPDEVHTVAAEFGLNELAVEDLLTGGQRAKFEHYDNCSYTVLWPAVYDEHSETVEFGEIHIFTGSDFVITFRRSTTPDLAKVRHRLEADSAWLLNLGPQAVLYAILDEVVDEYAPVLDGVQNDIDEIEDEIFDGDTNVARRIFKLTKEIFAFQRASRPISDILAEIAAHFASKGVDARLLERINDVKDHDRRIADRTETYRAILQEAFVVHNSLVNQRLNEEMEQMAKTSITQNEEVKKISAWGAIFFAPSLVASIYGMNFDKMPELHWYYGYPMSFGIMVLLSAVLYRIFKKKDWL</sequence>
<protein>
    <submittedName>
        <fullName evidence="13">Unannotated protein</fullName>
    </submittedName>
</protein>
<dbReference type="PANTHER" id="PTHR46494:SF1">
    <property type="entry name" value="CORA FAMILY METAL ION TRANSPORTER (EUROFUNG)"/>
    <property type="match status" value="1"/>
</dbReference>
<keyword evidence="5 12" id="KW-0812">Transmembrane</keyword>
<dbReference type="GO" id="GO:0015087">
    <property type="term" value="F:cobalt ion transmembrane transporter activity"/>
    <property type="evidence" value="ECO:0007669"/>
    <property type="project" value="TreeGrafter"/>
</dbReference>
<evidence type="ECO:0000256" key="3">
    <source>
        <dbReference type="ARBA" id="ARBA00022448"/>
    </source>
</evidence>
<dbReference type="GO" id="GO:0005886">
    <property type="term" value="C:plasma membrane"/>
    <property type="evidence" value="ECO:0007669"/>
    <property type="project" value="UniProtKB-SubCell"/>
</dbReference>
<evidence type="ECO:0000256" key="12">
    <source>
        <dbReference type="SAM" id="Phobius"/>
    </source>
</evidence>
<keyword evidence="7 12" id="KW-1133">Transmembrane helix</keyword>